<accession>A0ABY7U174</accession>
<gene>
    <name evidence="1" type="ORF">PQ457_06605</name>
</gene>
<protein>
    <submittedName>
        <fullName evidence="1">Uncharacterized protein</fullName>
    </submittedName>
</protein>
<sequence>MWRNGAPVPGSDVGYVPHQPGDLRWLTHAYAADGQPLGRWFRWGDSPDGWMWICIDPRDLTGINALPDTPPTQGQA</sequence>
<dbReference type="RefSeq" id="WP_273618937.1">
    <property type="nucleotide sequence ID" value="NZ_CP117417.1"/>
</dbReference>
<keyword evidence="2" id="KW-1185">Reference proteome</keyword>
<reference evidence="1 2" key="1">
    <citation type="submission" date="2023-02" db="EMBL/GenBank/DDBJ databases">
        <title>Genome sequence of Novosphingobium humi KACC 19094.</title>
        <authorList>
            <person name="Kim S."/>
            <person name="Heo J."/>
            <person name="Kwon S.-W."/>
        </authorList>
    </citation>
    <scope>NUCLEOTIDE SEQUENCE [LARGE SCALE GENOMIC DNA]</scope>
    <source>
        <strain evidence="1 2">KACC 19094</strain>
    </source>
</reference>
<evidence type="ECO:0000313" key="2">
    <source>
        <dbReference type="Proteomes" id="UP001218231"/>
    </source>
</evidence>
<evidence type="ECO:0000313" key="1">
    <source>
        <dbReference type="EMBL" id="WCT78627.1"/>
    </source>
</evidence>
<proteinExistence type="predicted"/>
<dbReference type="EMBL" id="CP117417">
    <property type="protein sequence ID" value="WCT78627.1"/>
    <property type="molecule type" value="Genomic_DNA"/>
</dbReference>
<organism evidence="1 2">
    <name type="scientific">Novosphingobium humi</name>
    <dbReference type="NCBI Taxonomy" id="2282397"/>
    <lineage>
        <taxon>Bacteria</taxon>
        <taxon>Pseudomonadati</taxon>
        <taxon>Pseudomonadota</taxon>
        <taxon>Alphaproteobacteria</taxon>
        <taxon>Sphingomonadales</taxon>
        <taxon>Sphingomonadaceae</taxon>
        <taxon>Novosphingobium</taxon>
    </lineage>
</organism>
<name>A0ABY7U174_9SPHN</name>
<dbReference type="Proteomes" id="UP001218231">
    <property type="component" value="Chromosome"/>
</dbReference>